<sequence>MQIPWKFLSRALSEEVLEDESLRLSSSHDISEQKLQRPGGLALSTDLPRSQAEESHSTIDLRTRLHFYKVRYFLTRNLKAAKREVKMARNIVRGEDYPMALCLKSQLNMLVGIISFVSSKRWHQVMGQKLEFQVCIITTSGAFFTDLGQKLEFQVCITLSISLARQCLVNALSGQVNVNGEGKEQKVGNSYSTCFQNSTAEYEDICRKENQMMKEAVSTDLACVELERGNPLKVLSAARSLLRLPGCSRIYIFLGNMYAAEALCLLNQPNQAAEHLMMHISGGNSVELPYSQVDCEKGITEKMAGSEESIGSSNESEGFVLIRPEEAVGDLELFVQTPLPTTQCWEILRRPTNS</sequence>
<dbReference type="GO" id="GO:0030014">
    <property type="term" value="C:CCR4-NOT complex"/>
    <property type="evidence" value="ECO:0007669"/>
    <property type="project" value="InterPro"/>
</dbReference>
<name>A0AAD2A4S7_9LAMI</name>
<reference evidence="2" key="1">
    <citation type="submission" date="2023-05" db="EMBL/GenBank/DDBJ databases">
        <authorList>
            <person name="Huff M."/>
        </authorList>
    </citation>
    <scope>NUCLEOTIDE SEQUENCE</scope>
</reference>
<dbReference type="GO" id="GO:0017148">
    <property type="term" value="P:negative regulation of translation"/>
    <property type="evidence" value="ECO:0007669"/>
    <property type="project" value="TreeGrafter"/>
</dbReference>
<organism evidence="2 3">
    <name type="scientific">Fraxinus pennsylvanica</name>
    <dbReference type="NCBI Taxonomy" id="56036"/>
    <lineage>
        <taxon>Eukaryota</taxon>
        <taxon>Viridiplantae</taxon>
        <taxon>Streptophyta</taxon>
        <taxon>Embryophyta</taxon>
        <taxon>Tracheophyta</taxon>
        <taxon>Spermatophyta</taxon>
        <taxon>Magnoliopsida</taxon>
        <taxon>eudicotyledons</taxon>
        <taxon>Gunneridae</taxon>
        <taxon>Pentapetalae</taxon>
        <taxon>asterids</taxon>
        <taxon>lamiids</taxon>
        <taxon>Lamiales</taxon>
        <taxon>Oleaceae</taxon>
        <taxon>Oleeae</taxon>
        <taxon>Fraxinus</taxon>
    </lineage>
</organism>
<gene>
    <name evidence="2" type="ORF">FPE_LOCUS27121</name>
</gene>
<dbReference type="InterPro" id="IPR039740">
    <property type="entry name" value="CNOT10"/>
</dbReference>
<evidence type="ECO:0000256" key="1">
    <source>
        <dbReference type="SAM" id="MobiDB-lite"/>
    </source>
</evidence>
<evidence type="ECO:0000313" key="3">
    <source>
        <dbReference type="Proteomes" id="UP000834106"/>
    </source>
</evidence>
<keyword evidence="3" id="KW-1185">Reference proteome</keyword>
<proteinExistence type="predicted"/>
<dbReference type="AlphaFoldDB" id="A0AAD2A4S7"/>
<evidence type="ECO:0000313" key="2">
    <source>
        <dbReference type="EMBL" id="CAI9779691.1"/>
    </source>
</evidence>
<dbReference type="PANTHER" id="PTHR12979">
    <property type="entry name" value="CCR4-NOT TRANSCRIPTION COMPLEX SUBUNIT 10"/>
    <property type="match status" value="1"/>
</dbReference>
<feature type="region of interest" description="Disordered" evidence="1">
    <location>
        <begin position="28"/>
        <end position="49"/>
    </location>
</feature>
<accession>A0AAD2A4S7</accession>
<dbReference type="Proteomes" id="UP000834106">
    <property type="component" value="Chromosome 17"/>
</dbReference>
<protein>
    <submittedName>
        <fullName evidence="2">Uncharacterized protein</fullName>
    </submittedName>
</protein>
<dbReference type="EMBL" id="OU503052">
    <property type="protein sequence ID" value="CAI9779691.1"/>
    <property type="molecule type" value="Genomic_DNA"/>
</dbReference>
<dbReference type="PANTHER" id="PTHR12979:SF5">
    <property type="entry name" value="CCR4-NOT TRANSCRIPTION COMPLEX SUBUNIT 10"/>
    <property type="match status" value="1"/>
</dbReference>
<dbReference type="GO" id="GO:0006402">
    <property type="term" value="P:mRNA catabolic process"/>
    <property type="evidence" value="ECO:0007669"/>
    <property type="project" value="TreeGrafter"/>
</dbReference>